<comment type="caution">
    <text evidence="3">The sequence shown here is derived from an EMBL/GenBank/DDBJ whole genome shotgun (WGS) entry which is preliminary data.</text>
</comment>
<dbReference type="SMART" id="SM00186">
    <property type="entry name" value="FBG"/>
    <property type="match status" value="1"/>
</dbReference>
<dbReference type="Gene3D" id="3.90.215.10">
    <property type="entry name" value="Gamma Fibrinogen, chain A, domain 1"/>
    <property type="match status" value="1"/>
</dbReference>
<evidence type="ECO:0000313" key="4">
    <source>
        <dbReference type="Proteomes" id="UP001209878"/>
    </source>
</evidence>
<evidence type="ECO:0000256" key="1">
    <source>
        <dbReference type="ARBA" id="ARBA00023157"/>
    </source>
</evidence>
<name>A0AAD9K910_RIDPI</name>
<keyword evidence="1" id="KW-1015">Disulfide bond</keyword>
<dbReference type="SUPFAM" id="SSF56496">
    <property type="entry name" value="Fibrinogen C-terminal domain-like"/>
    <property type="match status" value="1"/>
</dbReference>
<dbReference type="PANTHER" id="PTHR19143">
    <property type="entry name" value="FIBRINOGEN/TENASCIN/ANGIOPOEITIN"/>
    <property type="match status" value="1"/>
</dbReference>
<proteinExistence type="predicted"/>
<dbReference type="Pfam" id="PF00147">
    <property type="entry name" value="Fibrinogen_C"/>
    <property type="match status" value="1"/>
</dbReference>
<dbReference type="InterPro" id="IPR014716">
    <property type="entry name" value="Fibrinogen_a/b/g_C_1"/>
</dbReference>
<dbReference type="FunFam" id="3.90.215.10:FF:000001">
    <property type="entry name" value="Tenascin isoform 1"/>
    <property type="match status" value="1"/>
</dbReference>
<reference evidence="3" key="1">
    <citation type="journal article" date="2023" name="Mol. Biol. Evol.">
        <title>Third-Generation Sequencing Reveals the Adaptive Role of the Epigenome in Three Deep-Sea Polychaetes.</title>
        <authorList>
            <person name="Perez M."/>
            <person name="Aroh O."/>
            <person name="Sun Y."/>
            <person name="Lan Y."/>
            <person name="Juniper S.K."/>
            <person name="Young C.R."/>
            <person name="Angers B."/>
            <person name="Qian P.Y."/>
        </authorList>
    </citation>
    <scope>NUCLEOTIDE SEQUENCE</scope>
    <source>
        <strain evidence="3">R07B-5</strain>
    </source>
</reference>
<protein>
    <recommendedName>
        <fullName evidence="2">Fibrinogen C-terminal domain-containing protein</fullName>
    </recommendedName>
</protein>
<dbReference type="PROSITE" id="PS51406">
    <property type="entry name" value="FIBRINOGEN_C_2"/>
    <property type="match status" value="1"/>
</dbReference>
<sequence>MPPKDCVDIQRDGHNVSGVYEVYLDQARKFVKVYCDLESDNGGWLVFQRRQDGSVDFYRNWADYKAGFGDLTGEFWLGNDLLHAVTSQRHYTLRIDLEDFEGASRFAVYQNFAVSSESDNFRVSFGAYSGNAGDSLSHHVGRAFSTRDRDNDNSGFHCSQINKGGWWYVACHLVNLNGLYLHDSPAPDTTGITWHHWHGYHSLKKVSMKLR</sequence>
<dbReference type="InterPro" id="IPR036056">
    <property type="entry name" value="Fibrinogen-like_C"/>
</dbReference>
<organism evidence="3 4">
    <name type="scientific">Ridgeia piscesae</name>
    <name type="common">Tubeworm</name>
    <dbReference type="NCBI Taxonomy" id="27915"/>
    <lineage>
        <taxon>Eukaryota</taxon>
        <taxon>Metazoa</taxon>
        <taxon>Spiralia</taxon>
        <taxon>Lophotrochozoa</taxon>
        <taxon>Annelida</taxon>
        <taxon>Polychaeta</taxon>
        <taxon>Sedentaria</taxon>
        <taxon>Canalipalpata</taxon>
        <taxon>Sabellida</taxon>
        <taxon>Siboglinidae</taxon>
        <taxon>Ridgeia</taxon>
    </lineage>
</organism>
<dbReference type="EMBL" id="JAODUO010001282">
    <property type="protein sequence ID" value="KAK2167298.1"/>
    <property type="molecule type" value="Genomic_DNA"/>
</dbReference>
<evidence type="ECO:0000259" key="2">
    <source>
        <dbReference type="PROSITE" id="PS51406"/>
    </source>
</evidence>
<feature type="domain" description="Fibrinogen C-terminal" evidence="2">
    <location>
        <begin position="1"/>
        <end position="211"/>
    </location>
</feature>
<dbReference type="NCBIfam" id="NF040941">
    <property type="entry name" value="GGGWT_bact"/>
    <property type="match status" value="1"/>
</dbReference>
<evidence type="ECO:0000313" key="3">
    <source>
        <dbReference type="EMBL" id="KAK2167298.1"/>
    </source>
</evidence>
<keyword evidence="4" id="KW-1185">Reference proteome</keyword>
<gene>
    <name evidence="3" type="ORF">NP493_1282g00026</name>
</gene>
<dbReference type="InterPro" id="IPR050373">
    <property type="entry name" value="Fibrinogen_C-term_domain"/>
</dbReference>
<dbReference type="InterPro" id="IPR002181">
    <property type="entry name" value="Fibrinogen_a/b/g_C_dom"/>
</dbReference>
<dbReference type="Proteomes" id="UP001209878">
    <property type="component" value="Unassembled WGS sequence"/>
</dbReference>
<dbReference type="AlphaFoldDB" id="A0AAD9K910"/>
<dbReference type="CDD" id="cd00087">
    <property type="entry name" value="FReD"/>
    <property type="match status" value="1"/>
</dbReference>
<dbReference type="GO" id="GO:0005615">
    <property type="term" value="C:extracellular space"/>
    <property type="evidence" value="ECO:0007669"/>
    <property type="project" value="TreeGrafter"/>
</dbReference>
<dbReference type="PANTHER" id="PTHR19143:SF458">
    <property type="entry name" value="FIBRINOGEN C-TERMINAL DOMAIN-CONTAINING PROTEIN-RELATED"/>
    <property type="match status" value="1"/>
</dbReference>
<accession>A0AAD9K910</accession>